<dbReference type="Proteomes" id="UP000331127">
    <property type="component" value="Unassembled WGS sequence"/>
</dbReference>
<gene>
    <name evidence="1" type="ORF">Amac_068030</name>
</gene>
<dbReference type="EMBL" id="BLAE01000044">
    <property type="protein sequence ID" value="GES13206.1"/>
    <property type="molecule type" value="Genomic_DNA"/>
</dbReference>
<protein>
    <submittedName>
        <fullName evidence="1">Uncharacterized protein</fullName>
    </submittedName>
</protein>
<proteinExistence type="predicted"/>
<keyword evidence="2" id="KW-1185">Reference proteome</keyword>
<evidence type="ECO:0000313" key="2">
    <source>
        <dbReference type="Proteomes" id="UP000331127"/>
    </source>
</evidence>
<accession>A0A5M3WXS9</accession>
<reference evidence="1 2" key="1">
    <citation type="submission" date="2019-10" db="EMBL/GenBank/DDBJ databases">
        <title>Whole genome shotgun sequence of Acrocarpospora macrocephala NBRC 16266.</title>
        <authorList>
            <person name="Ichikawa N."/>
            <person name="Kimura A."/>
            <person name="Kitahashi Y."/>
            <person name="Komaki H."/>
            <person name="Oguchi A."/>
        </authorList>
    </citation>
    <scope>NUCLEOTIDE SEQUENCE [LARGE SCALE GENOMIC DNA]</scope>
    <source>
        <strain evidence="1 2">NBRC 16266</strain>
    </source>
</reference>
<name>A0A5M3WXS9_9ACTN</name>
<evidence type="ECO:0000313" key="1">
    <source>
        <dbReference type="EMBL" id="GES13206.1"/>
    </source>
</evidence>
<comment type="caution">
    <text evidence="1">The sequence shown here is derived from an EMBL/GenBank/DDBJ whole genome shotgun (WGS) entry which is preliminary data.</text>
</comment>
<sequence length="96" mass="10455">MRTICAAILRPAGTKAVDASLLLARMLVPEPMRPGWAEVLRMSASVLPHRQLADIDARIADVAAKPVVVPETIVCDRGRVCVSQPRSTEPNLMRMP</sequence>
<dbReference type="AlphaFoldDB" id="A0A5M3WXS9"/>
<dbReference type="RefSeq" id="WP_218041448.1">
    <property type="nucleotide sequence ID" value="NZ_BAAAHL010000025.1"/>
</dbReference>
<organism evidence="1 2">
    <name type="scientific">Acrocarpospora macrocephala</name>
    <dbReference type="NCBI Taxonomy" id="150177"/>
    <lineage>
        <taxon>Bacteria</taxon>
        <taxon>Bacillati</taxon>
        <taxon>Actinomycetota</taxon>
        <taxon>Actinomycetes</taxon>
        <taxon>Streptosporangiales</taxon>
        <taxon>Streptosporangiaceae</taxon>
        <taxon>Acrocarpospora</taxon>
    </lineage>
</organism>